<keyword evidence="3" id="KW-0408">Iron</keyword>
<gene>
    <name evidence="6" type="ORF">O4U47_21800</name>
</gene>
<organism evidence="6 7">
    <name type="scientific">Nocardiopsis suaedae</name>
    <dbReference type="NCBI Taxonomy" id="3018444"/>
    <lineage>
        <taxon>Bacteria</taxon>
        <taxon>Bacillati</taxon>
        <taxon>Actinomycetota</taxon>
        <taxon>Actinomycetes</taxon>
        <taxon>Streptosporangiales</taxon>
        <taxon>Nocardiopsidaceae</taxon>
        <taxon>Nocardiopsis</taxon>
    </lineage>
</organism>
<evidence type="ECO:0000259" key="5">
    <source>
        <dbReference type="PROSITE" id="PS51918"/>
    </source>
</evidence>
<dbReference type="Pfam" id="PF04055">
    <property type="entry name" value="Radical_SAM"/>
    <property type="match status" value="1"/>
</dbReference>
<keyword evidence="4" id="KW-0411">Iron-sulfur</keyword>
<dbReference type="EMBL" id="JAQFWP010000048">
    <property type="protein sequence ID" value="MDA2807155.1"/>
    <property type="molecule type" value="Genomic_DNA"/>
</dbReference>
<dbReference type="Proteomes" id="UP001165685">
    <property type="component" value="Unassembled WGS sequence"/>
</dbReference>
<feature type="domain" description="Radical SAM core" evidence="5">
    <location>
        <begin position="71"/>
        <end position="295"/>
    </location>
</feature>
<sequence length="373" mass="41126">MHELIAAPFLDSHLVLRPGSGNGMKIPRHRYLELTDAPADSPVPGWLAAAADRAFGLDLNGRPLSPNVLVRRPSPYGYVRASYELNLGCNYDCEHCYLGLKRFEGLSWPDREKLLHTMRDAGVLWVQLTGGEPLIDRLFPDVYRLAYELGMMISVSSNGSRLSDPRILDLLTTLRPYRLTVSVYGASEASYDGMTRRRGSYRKFLKGLDAAHEAGLPVQLSVVVSERNADEVEAMVAMATERGFSHHVYVNMSPTIQGDGSVLVTQSQEHLRERKPFSGCNAGHTFFHADPFGRASICKIGRDDAIDLITEGTEGLARLGEVADRLMLRTGGCSGCALSGSCTVCRPLAKQYQQAKAPLKMYCQHGRREEVAP</sequence>
<accession>A0ABT4TS27</accession>
<dbReference type="SFLD" id="SFLDS00029">
    <property type="entry name" value="Radical_SAM"/>
    <property type="match status" value="1"/>
</dbReference>
<reference evidence="6" key="1">
    <citation type="submission" date="2023-01" db="EMBL/GenBank/DDBJ databases">
        <title>Draft genome sequence of Nocardiopsis sp. LSu2-4 isolated from halophytes.</title>
        <authorList>
            <person name="Duangmal K."/>
            <person name="Chantavorakit T."/>
        </authorList>
    </citation>
    <scope>NUCLEOTIDE SEQUENCE</scope>
    <source>
        <strain evidence="6">LSu2-4</strain>
    </source>
</reference>
<dbReference type="CDD" id="cd01335">
    <property type="entry name" value="Radical_SAM"/>
    <property type="match status" value="1"/>
</dbReference>
<evidence type="ECO:0000256" key="3">
    <source>
        <dbReference type="ARBA" id="ARBA00023004"/>
    </source>
</evidence>
<name>A0ABT4TS27_9ACTN</name>
<comment type="caution">
    <text evidence="6">The sequence shown here is derived from an EMBL/GenBank/DDBJ whole genome shotgun (WGS) entry which is preliminary data.</text>
</comment>
<dbReference type="InterPro" id="IPR058240">
    <property type="entry name" value="rSAM_sf"/>
</dbReference>
<evidence type="ECO:0000256" key="2">
    <source>
        <dbReference type="ARBA" id="ARBA00022723"/>
    </source>
</evidence>
<dbReference type="Gene3D" id="3.20.20.70">
    <property type="entry name" value="Aldolase class I"/>
    <property type="match status" value="1"/>
</dbReference>
<dbReference type="SFLD" id="SFLDG01067">
    <property type="entry name" value="SPASM/twitch_domain_containing"/>
    <property type="match status" value="1"/>
</dbReference>
<proteinExistence type="predicted"/>
<evidence type="ECO:0000313" key="7">
    <source>
        <dbReference type="Proteomes" id="UP001165685"/>
    </source>
</evidence>
<evidence type="ECO:0000313" key="6">
    <source>
        <dbReference type="EMBL" id="MDA2807155.1"/>
    </source>
</evidence>
<dbReference type="InterPro" id="IPR050377">
    <property type="entry name" value="Radical_SAM_PqqE_MftC-like"/>
</dbReference>
<keyword evidence="7" id="KW-1185">Reference proteome</keyword>
<dbReference type="PANTHER" id="PTHR11228:SF7">
    <property type="entry name" value="PQQA PEPTIDE CYCLASE"/>
    <property type="match status" value="1"/>
</dbReference>
<dbReference type="PROSITE" id="PS51918">
    <property type="entry name" value="RADICAL_SAM"/>
    <property type="match status" value="1"/>
</dbReference>
<dbReference type="InterPro" id="IPR013785">
    <property type="entry name" value="Aldolase_TIM"/>
</dbReference>
<evidence type="ECO:0000256" key="1">
    <source>
        <dbReference type="ARBA" id="ARBA00022691"/>
    </source>
</evidence>
<keyword evidence="2" id="KW-0479">Metal-binding</keyword>
<dbReference type="RefSeq" id="WP_270679786.1">
    <property type="nucleotide sequence ID" value="NZ_JAQFWP010000048.1"/>
</dbReference>
<dbReference type="PANTHER" id="PTHR11228">
    <property type="entry name" value="RADICAL SAM DOMAIN PROTEIN"/>
    <property type="match status" value="1"/>
</dbReference>
<evidence type="ECO:0000256" key="4">
    <source>
        <dbReference type="ARBA" id="ARBA00023014"/>
    </source>
</evidence>
<dbReference type="InterPro" id="IPR007197">
    <property type="entry name" value="rSAM"/>
</dbReference>
<dbReference type="SUPFAM" id="SSF102114">
    <property type="entry name" value="Radical SAM enzymes"/>
    <property type="match status" value="1"/>
</dbReference>
<keyword evidence="1" id="KW-0949">S-adenosyl-L-methionine</keyword>
<protein>
    <submittedName>
        <fullName evidence="6">Radical SAM protein</fullName>
    </submittedName>
</protein>